<dbReference type="EMBL" id="CP065600">
    <property type="protein sequence ID" value="QPQ90562.1"/>
    <property type="molecule type" value="Genomic_DNA"/>
</dbReference>
<gene>
    <name evidence="2" type="ORF">I6H06_02045</name>
    <name evidence="3" type="ORF">NFI99_02765</name>
</gene>
<feature type="compositionally biased region" description="Basic and acidic residues" evidence="1">
    <location>
        <begin position="109"/>
        <end position="127"/>
    </location>
</feature>
<proteinExistence type="predicted"/>
<accession>A0AAQ0BT01</accession>
<keyword evidence="5" id="KW-1185">Reference proteome</keyword>
<feature type="region of interest" description="Disordered" evidence="1">
    <location>
        <begin position="100"/>
        <end position="135"/>
    </location>
</feature>
<dbReference type="RefSeq" id="WP_017432547.1">
    <property type="nucleotide sequence ID" value="NZ_CP021075.1"/>
</dbReference>
<sequence>MSMFRSLSDAAAPVRPPAAQIPLLRGLGKRLPCLTTLDGMPFYARFRAPEQAPGIAIHHQELNFVLHRRGAKNRDLRRAPKRGRCVDMHRAALCANRPDRGAFRAGRGAPDRAAAESPARERLRALSEKQSAVTE</sequence>
<reference evidence="2 4" key="1">
    <citation type="submission" date="2020-12" db="EMBL/GenBank/DDBJ databases">
        <title>FDA dAtabase for Regulatory Grade micrObial Sequences (FDA-ARGOS): Supporting development and validation of Infectious Disease Dx tests.</title>
        <authorList>
            <person name="Minogue T."/>
            <person name="Wolcott M."/>
            <person name="Wasieloski L."/>
            <person name="Aguilar W."/>
            <person name="Moore D."/>
            <person name="Jaissle J."/>
            <person name="Tallon L."/>
            <person name="Sadzewicz L."/>
            <person name="Zhao X."/>
            <person name="Boylan J."/>
            <person name="Ott S."/>
            <person name="Bowen H."/>
            <person name="Vavikolanu K."/>
            <person name="Mehta A."/>
            <person name="Aluvathingal J."/>
            <person name="Nadendla S."/>
            <person name="Yan Y."/>
            <person name="Sichtig H."/>
        </authorList>
    </citation>
    <scope>NUCLEOTIDE SEQUENCE [LARGE SCALE GENOMIC DNA]</scope>
    <source>
        <strain evidence="2 4">FDAARGOS_949</strain>
    </source>
</reference>
<dbReference type="Proteomes" id="UP000594892">
    <property type="component" value="Chromosome 1"/>
</dbReference>
<name>A0AAQ0BT01_BURGL</name>
<evidence type="ECO:0000256" key="1">
    <source>
        <dbReference type="SAM" id="MobiDB-lite"/>
    </source>
</evidence>
<dbReference type="Proteomes" id="UP001056386">
    <property type="component" value="Chromosome 2"/>
</dbReference>
<evidence type="ECO:0000313" key="3">
    <source>
        <dbReference type="EMBL" id="USS43411.1"/>
    </source>
</evidence>
<protein>
    <submittedName>
        <fullName evidence="2">Uncharacterized protein</fullName>
    </submittedName>
</protein>
<organism evidence="2 4">
    <name type="scientific">Burkholderia glumae</name>
    <name type="common">Pseudomonas glumae</name>
    <dbReference type="NCBI Taxonomy" id="337"/>
    <lineage>
        <taxon>Bacteria</taxon>
        <taxon>Pseudomonadati</taxon>
        <taxon>Pseudomonadota</taxon>
        <taxon>Betaproteobacteria</taxon>
        <taxon>Burkholderiales</taxon>
        <taxon>Burkholderiaceae</taxon>
        <taxon>Burkholderia</taxon>
    </lineage>
</organism>
<dbReference type="AlphaFoldDB" id="A0AAQ0BT01"/>
<evidence type="ECO:0000313" key="4">
    <source>
        <dbReference type="Proteomes" id="UP000594892"/>
    </source>
</evidence>
<dbReference type="GeneID" id="45695329"/>
<dbReference type="EMBL" id="CP099583">
    <property type="protein sequence ID" value="USS43411.1"/>
    <property type="molecule type" value="Genomic_DNA"/>
</dbReference>
<reference evidence="3" key="2">
    <citation type="submission" date="2022-06" db="EMBL/GenBank/DDBJ databases">
        <title>Draft genome sequence of Burkholderia glumae strain GR20004 isolated from rice panicle showing bacterial panicle blight.</title>
        <authorList>
            <person name="Choi S.Y."/>
            <person name="Lee Y.H."/>
        </authorList>
    </citation>
    <scope>NUCLEOTIDE SEQUENCE</scope>
    <source>
        <strain evidence="3">GR20004</strain>
    </source>
</reference>
<evidence type="ECO:0000313" key="5">
    <source>
        <dbReference type="Proteomes" id="UP001056386"/>
    </source>
</evidence>
<evidence type="ECO:0000313" key="2">
    <source>
        <dbReference type="EMBL" id="QPQ90562.1"/>
    </source>
</evidence>